<dbReference type="InterPro" id="IPR043824">
    <property type="entry name" value="DUF5801"/>
</dbReference>
<dbReference type="OrthoDB" id="6724689at2"/>
<protein>
    <recommendedName>
        <fullName evidence="2">DUF5801 domain-containing protein</fullName>
    </recommendedName>
</protein>
<dbReference type="KEGG" id="pcz:PCL1606_25380"/>
<organism evidence="3 4">
    <name type="scientific">Pseudomonas chlororaphis</name>
    <dbReference type="NCBI Taxonomy" id="587753"/>
    <lineage>
        <taxon>Bacteria</taxon>
        <taxon>Pseudomonadati</taxon>
        <taxon>Pseudomonadota</taxon>
        <taxon>Gammaproteobacteria</taxon>
        <taxon>Pseudomonadales</taxon>
        <taxon>Pseudomonadaceae</taxon>
        <taxon>Pseudomonas</taxon>
    </lineage>
</organism>
<evidence type="ECO:0000259" key="2">
    <source>
        <dbReference type="Pfam" id="PF19116"/>
    </source>
</evidence>
<reference evidence="3 4" key="1">
    <citation type="journal article" date="2015" name="Mol. Plant Microbe Interact.">
        <title>Comparative Genomic Analysis of Pseudomonas chlororaphis PCL1606 Reveals New Insight into Antifungal Compounds Involved in Biocontrol.</title>
        <authorList>
            <person name="Calderon C.E."/>
            <person name="Ramos C."/>
            <person name="de Vicente A."/>
            <person name="Cazorla F.M."/>
        </authorList>
    </citation>
    <scope>NUCLEOTIDE SEQUENCE [LARGE SCALE GENOMIC DNA]</scope>
    <source>
        <strain evidence="3 4">PCL1606</strain>
    </source>
</reference>
<feature type="compositionally biased region" description="Polar residues" evidence="1">
    <location>
        <begin position="1"/>
        <end position="20"/>
    </location>
</feature>
<dbReference type="NCBIfam" id="TIGR03660">
    <property type="entry name" value="T1SS_rpt_143"/>
    <property type="match status" value="11"/>
</dbReference>
<sequence>MTTPRKTLPTNTDPTSSTSADLYPVPSSDNTLTFNTAQASSVNLVTTTGASVSLDETAGLQNATATPTPAGDADDNDILLASLPSLFATRLGALGAGTASNAALSGYTGAAGDTGSNAFNLNLAPGASLTDVSFTDSLGAPLNGLDSGLDTLGGVDILLYTDSNNNILLGRAGGPGGAIVFAAYIEETGSPVSGGKIWTVEYQPLKHPDASNPDDALNLMNKVFIGATQDLAFSLANAPSGQNLFLMFTTANPTVINDGGVMRITNPTIIATGKDPADQSTGVNINTGDTINTSQGGGPTTFGTNNQMITEQEGIRFTFVTGARQNVTVPNLDQNEADIEANIDFTAMFNSKSANFDIVQLQSGKSAVVKISAFSTAVESGTSFVNGYAGDTPVAITNVRVVNNSTGLVIENSDGSVNDPSIVITFSGGVATVTGVKAGYQIEYTTAADHNRVLVENGAALNASGNNHADFDIGGFSLRQAATTTTEIGSKMIFEDDGPAAAGSAVAGTVDEDGLASGIPGGVGDVAGEATVASGSVTGIFQPGADVPLSYSLASDTSGLPALSSGGVALVYSVVGNTLTATAGAGGASVFTFSLSASGAYTFTLLQPLDHAAGNDENDITINLGSLLKATDKDGDSVTAAAEKLVITVDDDTPTAAGTAASGTVDEDGLDGIAGGVGDVPGEATTASGSVSGIFQSGADVPLSYTLASDTSGLPALSSAGVALVYSVVGNTLTATAGAVDVFTFSLSATGDYSFTLLRPLDHAPGNDENDITINLGSLLTATDKDGDTVTAAAEKLVITVDDDTPTAAGSAVTGTVDEDGLTNGIAGGIGDVAGEATTASGSVTGIFQPGADVPLSYALSSDTSGLPALSSGGVALVYSVVGNTLTATAGAVDVFTFSLSAAGDYSFTLLQPLDHAAGNDENDITLNLGSLLTATDKDGDTVTAAAEKLVITVNDDTPTAAGSAVAGTVDEDGLTHGIAGGIGDVAGEATTASGSVSGVFQSGADVPLSYSLASDTSGLPALSSGGVALVYSVVGNTLTATAGAVDVFTFSLSATGDYSFTLLQPLDHAAGNDENDITLNLGSLLQATDKDGDTVTAAAEKLVITVNDDTPTADGTAASGTVDEDGLDGIAGGVGDVPGEATTASGSVSGIFQSGADVPLSYTLASDTSGLPALSSAGVALVYSVVGNTLTATAGAVDVFTFSLSATGDYSFTLLQPLDHAPGNDENDITINLGSLLTATDKDGDSVTAAAEKLVITVDDDTPTANGTAVTGTVDEDGLTNGIAGGIGDVAGEATTASGSVTGIFQPGADVPLSYALSSDTSGLPALSSGGVALVYSVVGNTLTATAGAVDVFTFSLSATGDYSFTLLQPLDHAAGNDENDITLNLGSLLQATDKDGDTVTAAAEKLVITVNDDTPTADGTAASGTVDEDGLDGIAGGVGDVPGEATTASGSVSGIFQSGADVPLSYTLASDTSGLPALSSAGVALVYSVVGNTLTATAGAVDVFTFSLSATGDYSFTLLRPLDHAPGNDENDITINLGSLLTATDKDGDTVTAAAEKLVITVDDDTPTAAGSAVTGTVDEDGLTNGIAGGIGDVAGEATTASGSVTGIFQPGADVPLSYALSSDTSGLPALSSGGVALVYSVVGNTLTATAGAVDVFTFSLSATGDYSFTLLQPLDHAPGNDENDITINLGSLLTATDKDGDSVTAAAEKLVITVDDDTPTANGTAVTGTVDEDGLTNGIAGGIGDVAGEATTASGSVTGIFQPGADVPLSYALSSDTSGLPALSSGGVALVYSVVGNTLTATAGAVDVFTFSLSAAGDYSFTLLQPLDHAAGNDENDITLNLGSLLTATDKDGDSVTAAAEKLVITVDDDTPTAAGSAVTGTVDEDGLANGIAGGVGDVAGEATTASGSVTGIFQSGADVPLSYALSADTSGLPALSSGGVALVYSVVGNTLTATAGAVDVFTFSLSAAGDYSFTLLQPLDHAAGNNENNIALNLGSLLTATDKDGDSVTAAAEKLVINVNDDTPTANGTAVTGTVDEDGLAHGIAGGIGDVPGEVTSLGGSVTGIFQSGADVPLSYSLSSNTSGLPALSSGGVALAYSVVGDTLTAKAGAISVFTLSLNAAGAYAFTLLQPLDHAAGNDENDLTLSLGTLLQATDKDGDTVTATADKLVITVDDDTPTLAFGNLIGTGTDHAQQGFWNMGSGADGLGPNGLDISLVNGQFTLVRPDDTTSIGTGTLVEQSPSPDGSGAYHFNGTLTGDFDNNAATANTTVHYALTAYANGTYALDLVESFHSTVVLSSANGSLDSGGPDPVRTLTIGSEHVVFFGANPLAPQTGANSIMTGVGVGATDPTEAQLQTNPLPSYIGSAAMNVSTSGIGIANNNLEGNNTAGINAGDESFVVNPQTLLTAMKVYIDNSVQGYDPATEELYYTIYYENGTTSGAPTKVQAADLHAEAGGQKSFLVQWDGSHLIDAVQLTMGKGTVKIPTIEFVHETESLASDIKLSFNATTTDKDGDTASSAFNANLFANDPNDALFDFRLIGTAGQRDAFNVDLSSTDNHYQVTGFDTTAGARDTVVLLGDPGAVVQSINDAGADSVVTVAETGGQLTTITLVGAHAVNTDIVMGSV</sequence>
<evidence type="ECO:0000313" key="3">
    <source>
        <dbReference type="EMBL" id="AKA23991.1"/>
    </source>
</evidence>
<feature type="domain" description="DUF5801" evidence="2">
    <location>
        <begin position="534"/>
        <end position="642"/>
    </location>
</feature>
<gene>
    <name evidence="3" type="ORF">PCL1606_25380</name>
</gene>
<feature type="domain" description="DUF5801" evidence="2">
    <location>
        <begin position="114"/>
        <end position="223"/>
    </location>
</feature>
<dbReference type="Pfam" id="PF19116">
    <property type="entry name" value="DUF5801"/>
    <property type="match status" value="2"/>
</dbReference>
<evidence type="ECO:0000256" key="1">
    <source>
        <dbReference type="SAM" id="MobiDB-lite"/>
    </source>
</evidence>
<dbReference type="RefSeq" id="WP_045882555.1">
    <property type="nucleotide sequence ID" value="NZ_CP011110.1"/>
</dbReference>
<feature type="region of interest" description="Disordered" evidence="1">
    <location>
        <begin position="1"/>
        <end position="24"/>
    </location>
</feature>
<accession>A0A0D5XY31</accession>
<dbReference type="Proteomes" id="UP000032748">
    <property type="component" value="Chromosome"/>
</dbReference>
<dbReference type="PATRIC" id="fig|587753.10.peg.2533"/>
<evidence type="ECO:0000313" key="4">
    <source>
        <dbReference type="Proteomes" id="UP000032748"/>
    </source>
</evidence>
<dbReference type="InterPro" id="IPR019959">
    <property type="entry name" value="T1SS-143_rpt-cont_dom"/>
</dbReference>
<name>A0A0D5XY31_9PSED</name>
<dbReference type="Gene3D" id="3.10.290.20">
    <property type="entry name" value="Ubiquitin-like 2 activating enzyme e1b. Chain: B, domain 3"/>
    <property type="match status" value="4"/>
</dbReference>
<proteinExistence type="predicted"/>
<dbReference type="EMBL" id="CP011110">
    <property type="protein sequence ID" value="AKA23991.1"/>
    <property type="molecule type" value="Genomic_DNA"/>
</dbReference>